<gene>
    <name evidence="1" type="ORF">ACO22_01629</name>
</gene>
<protein>
    <recommendedName>
        <fullName evidence="3">Ankyrin repeat protein</fullName>
    </recommendedName>
</protein>
<dbReference type="EMBL" id="LZYO01000041">
    <property type="protein sequence ID" value="ODH40451.1"/>
    <property type="molecule type" value="Genomic_DNA"/>
</dbReference>
<dbReference type="AlphaFoldDB" id="A0A1D2JL10"/>
<name>A0A1D2JL10_PARBR</name>
<comment type="caution">
    <text evidence="1">The sequence shown here is derived from an EMBL/GenBank/DDBJ whole genome shotgun (WGS) entry which is preliminary data.</text>
</comment>
<evidence type="ECO:0008006" key="3">
    <source>
        <dbReference type="Google" id="ProtNLM"/>
    </source>
</evidence>
<proteinExistence type="predicted"/>
<reference evidence="1 2" key="1">
    <citation type="submission" date="2016-06" db="EMBL/GenBank/DDBJ databases">
        <authorList>
            <person name="Kjaerup R.B."/>
            <person name="Dalgaard T.S."/>
            <person name="Juul-Madsen H.R."/>
        </authorList>
    </citation>
    <scope>NUCLEOTIDE SEQUENCE [LARGE SCALE GENOMIC DNA]</scope>
    <source>
        <strain evidence="1 2">Pb300</strain>
    </source>
</reference>
<dbReference type="Proteomes" id="UP000242814">
    <property type="component" value="Unassembled WGS sequence"/>
</dbReference>
<evidence type="ECO:0000313" key="1">
    <source>
        <dbReference type="EMBL" id="ODH40451.1"/>
    </source>
</evidence>
<evidence type="ECO:0000313" key="2">
    <source>
        <dbReference type="Proteomes" id="UP000242814"/>
    </source>
</evidence>
<sequence length="62" mass="6951">MERHQPQTRQNTIALVVIGNHPELVDLLLKHSADRGHRNGEGKAGIRQLPSEWDVISKRSGC</sequence>
<accession>A0A1D2JL10</accession>
<organism evidence="1 2">
    <name type="scientific">Paracoccidioides brasiliensis</name>
    <dbReference type="NCBI Taxonomy" id="121759"/>
    <lineage>
        <taxon>Eukaryota</taxon>
        <taxon>Fungi</taxon>
        <taxon>Dikarya</taxon>
        <taxon>Ascomycota</taxon>
        <taxon>Pezizomycotina</taxon>
        <taxon>Eurotiomycetes</taxon>
        <taxon>Eurotiomycetidae</taxon>
        <taxon>Onygenales</taxon>
        <taxon>Ajellomycetaceae</taxon>
        <taxon>Paracoccidioides</taxon>
    </lineage>
</organism>